<dbReference type="AlphaFoldDB" id="A0A7S0HY51"/>
<protein>
    <recommendedName>
        <fullName evidence="3">Beta-1,4-mannosyl-glycoprotein beta-1,4-N-acetylglucosaminyltransferase</fullName>
    </recommendedName>
</protein>
<dbReference type="GO" id="GO:0006044">
    <property type="term" value="P:N-acetylglucosamine metabolic process"/>
    <property type="evidence" value="ECO:0007669"/>
    <property type="project" value="TreeGrafter"/>
</dbReference>
<reference evidence="2" key="1">
    <citation type="submission" date="2021-01" db="EMBL/GenBank/DDBJ databases">
        <authorList>
            <person name="Corre E."/>
            <person name="Pelletier E."/>
            <person name="Niang G."/>
            <person name="Scheremetjew M."/>
            <person name="Finn R."/>
            <person name="Kale V."/>
            <person name="Holt S."/>
            <person name="Cochrane G."/>
            <person name="Meng A."/>
            <person name="Brown T."/>
            <person name="Cohen L."/>
        </authorList>
    </citation>
    <scope>NUCLEOTIDE SEQUENCE</scope>
    <source>
        <strain evidence="2">CCMP325</strain>
    </source>
</reference>
<sequence>MRFLSAFALLLLVMLACGSEEEGHSFTLRYLGREISFAVSPDFSADSVAMRSCEKFGLDPKVHRRSLREYIENKVAEHFNDERIRNGMLSMDPEAKWFAESVCRDFPSLHGLEYSRFSLRKEPRRIIDAFPFFNEIEILQVRIKELDPVVDKFILVESAMTHSGLPKELIFESNRNQFEPWLEKIVHIVLESLPNSQDHWVRERAQRDGIHEGLEQSGADGDDLVIVSDTDEIPRRSTIRALSWCEGYRSPLQLRSAFFYYSLEHRWTERLDVGYRPFQWKQPRAILVSQLAFPRLTVNHLRYDPGDEESNNMDVILDASWHLSFFGGIDRIKTKIEAYAHQENNVPELKSTEHLINSTRRGEDLFRRGAVHGELMANLEPYDLPSPILNDVKHGGTLYSSWLPLGLDVALYSEHADLGDADGRDEL</sequence>
<accession>A0A7S0HY51</accession>
<dbReference type="PROSITE" id="PS51257">
    <property type="entry name" value="PROKAR_LIPOPROTEIN"/>
    <property type="match status" value="1"/>
</dbReference>
<feature type="signal peptide" evidence="1">
    <location>
        <begin position="1"/>
        <end position="18"/>
    </location>
</feature>
<dbReference type="PANTHER" id="PTHR12224:SF0">
    <property type="entry name" value="BETA-1,4-MANNOSYL-GLYCOPROTEIN 4-BETA-N-ACETYLGLUCOSAMINYLTRANSFERASE"/>
    <property type="match status" value="1"/>
</dbReference>
<evidence type="ECO:0000256" key="1">
    <source>
        <dbReference type="SAM" id="SignalP"/>
    </source>
</evidence>
<name>A0A7S0HY51_9CRYP</name>
<dbReference type="PANTHER" id="PTHR12224">
    <property type="entry name" value="BETA-1,4-MANNOSYL-GLYCOPROTEIN BETA-1,4-N-ACETYLGLUCOSAMINYL-TRANSFERASE"/>
    <property type="match status" value="1"/>
</dbReference>
<gene>
    <name evidence="2" type="ORF">HPHI1048_LOCUS22067</name>
</gene>
<keyword evidence="1" id="KW-0732">Signal</keyword>
<feature type="chain" id="PRO_5031452661" description="Beta-1,4-mannosyl-glycoprotein beta-1,4-N-acetylglucosaminyltransferase" evidence="1">
    <location>
        <begin position="19"/>
        <end position="427"/>
    </location>
</feature>
<organism evidence="2">
    <name type="scientific">Hanusia phi</name>
    <dbReference type="NCBI Taxonomy" id="3032"/>
    <lineage>
        <taxon>Eukaryota</taxon>
        <taxon>Cryptophyceae</taxon>
        <taxon>Pyrenomonadales</taxon>
        <taxon>Geminigeraceae</taxon>
        <taxon>Hanusia</taxon>
    </lineage>
</organism>
<proteinExistence type="predicted"/>
<dbReference type="GO" id="GO:0016020">
    <property type="term" value="C:membrane"/>
    <property type="evidence" value="ECO:0007669"/>
    <property type="project" value="InterPro"/>
</dbReference>
<dbReference type="EMBL" id="HBEO01032603">
    <property type="protein sequence ID" value="CAD8505441.1"/>
    <property type="molecule type" value="Transcribed_RNA"/>
</dbReference>
<evidence type="ECO:0008006" key="3">
    <source>
        <dbReference type="Google" id="ProtNLM"/>
    </source>
</evidence>
<dbReference type="GO" id="GO:0003830">
    <property type="term" value="F:beta-1,4-mannosylglycoprotein 4-beta-N-acetylglucosaminyltransferase activity"/>
    <property type="evidence" value="ECO:0007669"/>
    <property type="project" value="InterPro"/>
</dbReference>
<dbReference type="InterPro" id="IPR006813">
    <property type="entry name" value="Glyco_trans_17"/>
</dbReference>
<dbReference type="Pfam" id="PF04724">
    <property type="entry name" value="Glyco_transf_17"/>
    <property type="match status" value="1"/>
</dbReference>
<evidence type="ECO:0000313" key="2">
    <source>
        <dbReference type="EMBL" id="CAD8505441.1"/>
    </source>
</evidence>